<reference evidence="5 6" key="1">
    <citation type="submission" date="2023-07" db="EMBL/GenBank/DDBJ databases">
        <title>Sorghum-associated microbial communities from plants grown in Nebraska, USA.</title>
        <authorList>
            <person name="Schachtman D."/>
        </authorList>
    </citation>
    <scope>NUCLEOTIDE SEQUENCE [LARGE SCALE GENOMIC DNA]</scope>
    <source>
        <strain evidence="5 6">BE308</strain>
    </source>
</reference>
<dbReference type="PROSITE" id="PS00584">
    <property type="entry name" value="PFKB_KINASES_2"/>
    <property type="match status" value="1"/>
</dbReference>
<evidence type="ECO:0000256" key="2">
    <source>
        <dbReference type="ARBA" id="ARBA00022679"/>
    </source>
</evidence>
<evidence type="ECO:0000313" key="5">
    <source>
        <dbReference type="EMBL" id="MDR7307489.1"/>
    </source>
</evidence>
<dbReference type="SUPFAM" id="SSF53613">
    <property type="entry name" value="Ribokinase-like"/>
    <property type="match status" value="1"/>
</dbReference>
<comment type="caution">
    <text evidence="5">The sequence shown here is derived from an EMBL/GenBank/DDBJ whole genome shotgun (WGS) entry which is preliminary data.</text>
</comment>
<comment type="similarity">
    <text evidence="1">Belongs to the carbohydrate kinase PfkB family.</text>
</comment>
<dbReference type="PANTHER" id="PTHR43320:SF2">
    <property type="entry name" value="2-DEHYDRO-3-DEOXYGLUCONOKINASE_2-DEHYDRO-3-DEOXYGALACTONOKINASE"/>
    <property type="match status" value="1"/>
</dbReference>
<dbReference type="GO" id="GO:0016301">
    <property type="term" value="F:kinase activity"/>
    <property type="evidence" value="ECO:0007669"/>
    <property type="project" value="UniProtKB-KW"/>
</dbReference>
<dbReference type="Gene3D" id="3.40.1190.20">
    <property type="match status" value="1"/>
</dbReference>
<protein>
    <submittedName>
        <fullName evidence="5">Sugar/nucleoside kinase (Ribokinase family)</fullName>
    </submittedName>
</protein>
<keyword evidence="6" id="KW-1185">Reference proteome</keyword>
<evidence type="ECO:0000313" key="6">
    <source>
        <dbReference type="Proteomes" id="UP001268089"/>
    </source>
</evidence>
<keyword evidence="2" id="KW-0808">Transferase</keyword>
<dbReference type="InterPro" id="IPR052700">
    <property type="entry name" value="Carb_kinase_PfkB-like"/>
</dbReference>
<organism evidence="5 6">
    <name type="scientific">Rhodoferax saidenbachensis</name>
    <dbReference type="NCBI Taxonomy" id="1484693"/>
    <lineage>
        <taxon>Bacteria</taxon>
        <taxon>Pseudomonadati</taxon>
        <taxon>Pseudomonadota</taxon>
        <taxon>Betaproteobacteria</taxon>
        <taxon>Burkholderiales</taxon>
        <taxon>Comamonadaceae</taxon>
        <taxon>Rhodoferax</taxon>
    </lineage>
</organism>
<dbReference type="InterPro" id="IPR029056">
    <property type="entry name" value="Ribokinase-like"/>
</dbReference>
<name>A0ABU1ZPJ4_9BURK</name>
<proteinExistence type="inferred from homology"/>
<dbReference type="InterPro" id="IPR002173">
    <property type="entry name" value="Carboh/pur_kinase_PfkB_CS"/>
</dbReference>
<dbReference type="RefSeq" id="WP_310343795.1">
    <property type="nucleotide sequence ID" value="NZ_JAVDXO010000006.1"/>
</dbReference>
<dbReference type="EMBL" id="JAVDXO010000006">
    <property type="protein sequence ID" value="MDR7307489.1"/>
    <property type="molecule type" value="Genomic_DNA"/>
</dbReference>
<dbReference type="InterPro" id="IPR011611">
    <property type="entry name" value="PfkB_dom"/>
</dbReference>
<keyword evidence="3 5" id="KW-0418">Kinase</keyword>
<dbReference type="Pfam" id="PF00294">
    <property type="entry name" value="PfkB"/>
    <property type="match status" value="1"/>
</dbReference>
<dbReference type="Proteomes" id="UP001268089">
    <property type="component" value="Unassembled WGS sequence"/>
</dbReference>
<dbReference type="CDD" id="cd01166">
    <property type="entry name" value="KdgK"/>
    <property type="match status" value="1"/>
</dbReference>
<evidence type="ECO:0000256" key="3">
    <source>
        <dbReference type="ARBA" id="ARBA00022777"/>
    </source>
</evidence>
<evidence type="ECO:0000256" key="1">
    <source>
        <dbReference type="ARBA" id="ARBA00010688"/>
    </source>
</evidence>
<feature type="domain" description="Carbohydrate kinase PfkB" evidence="4">
    <location>
        <begin position="5"/>
        <end position="303"/>
    </location>
</feature>
<dbReference type="PANTHER" id="PTHR43320">
    <property type="entry name" value="SUGAR KINASE"/>
    <property type="match status" value="1"/>
</dbReference>
<gene>
    <name evidence="5" type="ORF">J2X15_002776</name>
</gene>
<accession>A0ABU1ZPJ4</accession>
<evidence type="ECO:0000259" key="4">
    <source>
        <dbReference type="Pfam" id="PF00294"/>
    </source>
</evidence>
<sequence length="322" mass="33507">MSAPHVVTVGEAMALLVAQTPGPLAAVEHFSRTSAGAELNVATGLARLGWRVGYISRMGQDPLGDYLLATLDREGIDRRHVKVDAQHPTGLMLKSCEPEGQDPQIAYFRKGSAASHLGLEDAPSEGLQGVRWLHLTGISVALSDSVRALVQALVQQARAAGTAVSFDPNLRPRLWSSQTAMVSGLNAWAAQADLVMPGLSEGQLLTGQTTPPDIASWYLDRGVKQVVIKLGPHGAYVADAAGRATVPGFQVPRVVDTVGAGDGFAVGVLSALLDGQSLADAALRGNAIGARVVQFVGDSEGLPNPAQLAQALQAPRRSPDGA</sequence>